<keyword evidence="3" id="KW-1185">Reference proteome</keyword>
<evidence type="ECO:0000313" key="2">
    <source>
        <dbReference type="EMBL" id="MBO3275003.1"/>
    </source>
</evidence>
<dbReference type="SUPFAM" id="SSF51735">
    <property type="entry name" value="NAD(P)-binding Rossmann-fold domains"/>
    <property type="match status" value="1"/>
</dbReference>
<evidence type="ECO:0000313" key="3">
    <source>
        <dbReference type="Proteomes" id="UP000669060"/>
    </source>
</evidence>
<feature type="domain" description="Saccharopine dehydrogenase NADP binding" evidence="1">
    <location>
        <begin position="7"/>
        <end position="101"/>
    </location>
</feature>
<gene>
    <name evidence="2" type="ORF">JFY56_07185</name>
</gene>
<sequence length="353" mass="37928">MSKSRWMIYGANGYTGHLIAEEARRQGLAPLLGGRNPAAVHALGSLLGMECRVFDLEHRSAADEALADVAVVVNCAGPFSATAERMIEACLNSGTHYVDITGEIAVFEHVHGLGEVARVSGIVLCPGVGFDVIPTDCVAACLKHAMPDASRLALGFDSSSGLSPGTAKTSLEGLKLGGKVRENGALRDVPLGYKRRDIDFGRGLRHAVTIPWGDVATAYYSTGIGNIEVYLPTPPAVAVGMRLIDPLRPLLGVGRLQDWLKGQVQRRVHGPDEEARGRQRTWVWGEARNAHGERRIARLETANGYEVTVHGALLAVRHLLDYRGPGGYFTPSQLFGERCVEELPGSGRIVIRG</sequence>
<organism evidence="2 3">
    <name type="scientific">Pseudomonas schmalbachii</name>
    <dbReference type="NCBI Taxonomy" id="2816993"/>
    <lineage>
        <taxon>Bacteria</taxon>
        <taxon>Pseudomonadati</taxon>
        <taxon>Pseudomonadota</taxon>
        <taxon>Gammaproteobacteria</taxon>
        <taxon>Pseudomonadales</taxon>
        <taxon>Pseudomonadaceae</taxon>
        <taxon>Pseudomonas</taxon>
    </lineage>
</organism>
<dbReference type="InterPro" id="IPR005097">
    <property type="entry name" value="Sacchrp_dh_NADP-bd"/>
</dbReference>
<comment type="caution">
    <text evidence="2">The sequence shown here is derived from an EMBL/GenBank/DDBJ whole genome shotgun (WGS) entry which is preliminary data.</text>
</comment>
<accession>A0ABS3TNP4</accession>
<proteinExistence type="predicted"/>
<name>A0ABS3TNP4_9PSED</name>
<dbReference type="PANTHER" id="PTHR43781">
    <property type="entry name" value="SACCHAROPINE DEHYDROGENASE"/>
    <property type="match status" value="1"/>
</dbReference>
<evidence type="ECO:0000259" key="1">
    <source>
        <dbReference type="Pfam" id="PF03435"/>
    </source>
</evidence>
<dbReference type="PANTHER" id="PTHR43781:SF1">
    <property type="entry name" value="SACCHAROPINE DEHYDROGENASE"/>
    <property type="match status" value="1"/>
</dbReference>
<dbReference type="Gene3D" id="3.40.50.720">
    <property type="entry name" value="NAD(P)-binding Rossmann-like Domain"/>
    <property type="match status" value="1"/>
</dbReference>
<protein>
    <submittedName>
        <fullName evidence="2">Saccharopine dehydrogenase NADP-binding domain-containing protein</fullName>
    </submittedName>
</protein>
<dbReference type="RefSeq" id="WP_208312848.1">
    <property type="nucleotide sequence ID" value="NZ_JAELYA010000002.1"/>
</dbReference>
<dbReference type="Pfam" id="PF03435">
    <property type="entry name" value="Sacchrp_dh_NADP"/>
    <property type="match status" value="1"/>
</dbReference>
<dbReference type="Proteomes" id="UP000669060">
    <property type="component" value="Unassembled WGS sequence"/>
</dbReference>
<reference evidence="2 3" key="1">
    <citation type="submission" date="2020-12" db="EMBL/GenBank/DDBJ databases">
        <title>Pseudomonas schmalbachii sp. nov. isolated from millipede gut.</title>
        <authorList>
            <person name="Shelomi M."/>
        </authorList>
    </citation>
    <scope>NUCLEOTIDE SEQUENCE [LARGE SCALE GENOMIC DNA]</scope>
    <source>
        <strain evidence="2 3">Milli4</strain>
    </source>
</reference>
<dbReference type="InterPro" id="IPR036291">
    <property type="entry name" value="NAD(P)-bd_dom_sf"/>
</dbReference>
<dbReference type="EMBL" id="JAELYA010000002">
    <property type="protein sequence ID" value="MBO3275003.1"/>
    <property type="molecule type" value="Genomic_DNA"/>
</dbReference>